<evidence type="ECO:0000259" key="6">
    <source>
        <dbReference type="PROSITE" id="PS50157"/>
    </source>
</evidence>
<dbReference type="Gene3D" id="3.30.160.60">
    <property type="entry name" value="Classic Zinc Finger"/>
    <property type="match status" value="1"/>
</dbReference>
<dbReference type="PROSITE" id="PS50157">
    <property type="entry name" value="ZINC_FINGER_C2H2_2"/>
    <property type="match status" value="1"/>
</dbReference>
<dbReference type="PROSITE" id="PS50076">
    <property type="entry name" value="DNAJ_2"/>
    <property type="match status" value="1"/>
</dbReference>
<dbReference type="PROSITE" id="PS00028">
    <property type="entry name" value="ZINC_FINGER_C2H2_1"/>
    <property type="match status" value="1"/>
</dbReference>
<dbReference type="SUPFAM" id="SSF46565">
    <property type="entry name" value="Chaperone J-domain"/>
    <property type="match status" value="1"/>
</dbReference>
<dbReference type="PROSITE" id="PS00636">
    <property type="entry name" value="DNAJ_1"/>
    <property type="match status" value="1"/>
</dbReference>
<dbReference type="PRINTS" id="PR00625">
    <property type="entry name" value="JDOMAIN"/>
</dbReference>
<keyword evidence="2 4" id="KW-0863">Zinc-finger</keyword>
<evidence type="ECO:0000256" key="4">
    <source>
        <dbReference type="PROSITE-ProRule" id="PRU00042"/>
    </source>
</evidence>
<evidence type="ECO:0000313" key="7">
    <source>
        <dbReference type="EMBL" id="GFE53875.1"/>
    </source>
</evidence>
<dbReference type="Pfam" id="PF21884">
    <property type="entry name" value="ZUO1-like_ZHD"/>
    <property type="match status" value="1"/>
</dbReference>
<dbReference type="InterPro" id="IPR003604">
    <property type="entry name" value="Matrin/U1-like-C_Znf_C2H2"/>
</dbReference>
<dbReference type="PANTHER" id="PTHR44029">
    <property type="entry name" value="DNAJ HOMOLOG SUBFAMILY C MEMBER 21"/>
    <property type="match status" value="1"/>
</dbReference>
<dbReference type="GO" id="GO:0003676">
    <property type="term" value="F:nucleic acid binding"/>
    <property type="evidence" value="ECO:0007669"/>
    <property type="project" value="InterPro"/>
</dbReference>
<dbReference type="CDD" id="cd06257">
    <property type="entry name" value="DnaJ"/>
    <property type="match status" value="1"/>
</dbReference>
<dbReference type="PANTHER" id="PTHR44029:SF1">
    <property type="entry name" value="DNAJ HOMOLOG SUBFAMILY C MEMBER 21"/>
    <property type="match status" value="1"/>
</dbReference>
<dbReference type="SMART" id="SM00271">
    <property type="entry name" value="DnaJ"/>
    <property type="match status" value="1"/>
</dbReference>
<dbReference type="Gene3D" id="1.10.287.110">
    <property type="entry name" value="DnaJ domain"/>
    <property type="match status" value="1"/>
</dbReference>
<dbReference type="GO" id="GO:0005737">
    <property type="term" value="C:cytoplasm"/>
    <property type="evidence" value="ECO:0007669"/>
    <property type="project" value="TreeGrafter"/>
</dbReference>
<evidence type="ECO:0000313" key="8">
    <source>
        <dbReference type="Proteomes" id="UP001057455"/>
    </source>
</evidence>
<organism evidence="7 8">
    <name type="scientific">Babesia ovis</name>
    <dbReference type="NCBI Taxonomy" id="5869"/>
    <lineage>
        <taxon>Eukaryota</taxon>
        <taxon>Sar</taxon>
        <taxon>Alveolata</taxon>
        <taxon>Apicomplexa</taxon>
        <taxon>Aconoidasida</taxon>
        <taxon>Piroplasmida</taxon>
        <taxon>Babesiidae</taxon>
        <taxon>Babesia</taxon>
    </lineage>
</organism>
<dbReference type="InterPro" id="IPR001623">
    <property type="entry name" value="DnaJ_domain"/>
</dbReference>
<dbReference type="Pfam" id="PF12171">
    <property type="entry name" value="zf-C2H2_jaz"/>
    <property type="match status" value="1"/>
</dbReference>
<keyword evidence="3" id="KW-0862">Zinc</keyword>
<dbReference type="OrthoDB" id="5894at2759"/>
<dbReference type="SMART" id="SM00451">
    <property type="entry name" value="ZnF_U1"/>
    <property type="match status" value="1"/>
</dbReference>
<proteinExistence type="predicted"/>
<keyword evidence="1" id="KW-0479">Metal-binding</keyword>
<dbReference type="InterPro" id="IPR013087">
    <property type="entry name" value="Znf_C2H2_type"/>
</dbReference>
<evidence type="ECO:0008006" key="9">
    <source>
        <dbReference type="Google" id="ProtNLM"/>
    </source>
</evidence>
<dbReference type="InterPro" id="IPR051964">
    <property type="entry name" value="Chaperone_stress_response"/>
</dbReference>
<keyword evidence="8" id="KW-1185">Reference proteome</keyword>
<dbReference type="SUPFAM" id="SSF57667">
    <property type="entry name" value="beta-beta-alpha zinc fingers"/>
    <property type="match status" value="1"/>
</dbReference>
<dbReference type="InterPro" id="IPR018253">
    <property type="entry name" value="DnaJ_domain_CS"/>
</dbReference>
<comment type="caution">
    <text evidence="7">The sequence shown here is derived from an EMBL/GenBank/DDBJ whole genome shotgun (WGS) entry which is preliminary data.</text>
</comment>
<dbReference type="InterPro" id="IPR054076">
    <property type="entry name" value="ZUO1-like_ZHD"/>
</dbReference>
<dbReference type="Proteomes" id="UP001057455">
    <property type="component" value="Unassembled WGS sequence"/>
</dbReference>
<evidence type="ECO:0000259" key="5">
    <source>
        <dbReference type="PROSITE" id="PS50076"/>
    </source>
</evidence>
<protein>
    <recommendedName>
        <fullName evidence="9">DnaJ domain containing protein</fullName>
    </recommendedName>
</protein>
<sequence length="337" mass="40754">MADTVQALLDECCYYKLLGLEFDATNEDIRRKYRERALAFHPDKRPPEERDHCKTIFQKIQQAYECLSNEETKRWYDKNRHLILKSKRTEGKTEFDIWFYFGPCYTGFDESRPNNFFEVYRKCFSEIAKLEQEELEHESSAELDEFPVFGTSQSNSKEVNEFYVFWQNFVTIRTFIYDDVWEIEGRINRRFLERRTKKENSKLKKEFNDNVRNLANLVKNIDPRVQRFKEQQNEIKVQKELDRLRLQQKIEEMKHIVKEKIMNSMKETINDIEQQKELLRKENGSRVFASHYEDEEEKDEEKTFFACQACNKVFGSNNQLANHLRSKQHIKNTKHKT</sequence>
<name>A0A9W5T9I5_BABOV</name>
<dbReference type="AlphaFoldDB" id="A0A9W5T9I5"/>
<evidence type="ECO:0000256" key="2">
    <source>
        <dbReference type="ARBA" id="ARBA00022771"/>
    </source>
</evidence>
<accession>A0A9W5T9I5</accession>
<dbReference type="EMBL" id="BLIY01000008">
    <property type="protein sequence ID" value="GFE53875.1"/>
    <property type="molecule type" value="Genomic_DNA"/>
</dbReference>
<evidence type="ECO:0000256" key="1">
    <source>
        <dbReference type="ARBA" id="ARBA00022723"/>
    </source>
</evidence>
<gene>
    <name evidence="7" type="ORF">BaOVIS_012790</name>
</gene>
<feature type="domain" description="J" evidence="5">
    <location>
        <begin position="13"/>
        <end position="80"/>
    </location>
</feature>
<feature type="domain" description="C2H2-type" evidence="6">
    <location>
        <begin position="305"/>
        <end position="334"/>
    </location>
</feature>
<dbReference type="InterPro" id="IPR022755">
    <property type="entry name" value="Znf_C2H2_jaz"/>
</dbReference>
<reference evidence="7" key="1">
    <citation type="submission" date="2019-12" db="EMBL/GenBank/DDBJ databases">
        <title>Genome sequence of Babesia ovis.</title>
        <authorList>
            <person name="Yamagishi J."/>
            <person name="Sevinc F."/>
            <person name="Xuan X."/>
        </authorList>
    </citation>
    <scope>NUCLEOTIDE SEQUENCE</scope>
    <source>
        <strain evidence="7">Selcuk</strain>
    </source>
</reference>
<dbReference type="GO" id="GO:0008270">
    <property type="term" value="F:zinc ion binding"/>
    <property type="evidence" value="ECO:0007669"/>
    <property type="project" value="UniProtKB-KW"/>
</dbReference>
<dbReference type="InterPro" id="IPR036869">
    <property type="entry name" value="J_dom_sf"/>
</dbReference>
<evidence type="ECO:0000256" key="3">
    <source>
        <dbReference type="ARBA" id="ARBA00022833"/>
    </source>
</evidence>
<dbReference type="InterPro" id="IPR036236">
    <property type="entry name" value="Znf_C2H2_sf"/>
</dbReference>
<dbReference type="Pfam" id="PF00226">
    <property type="entry name" value="DnaJ"/>
    <property type="match status" value="1"/>
</dbReference>